<protein>
    <submittedName>
        <fullName evidence="6">Regulator</fullName>
    </submittedName>
</protein>
<evidence type="ECO:0000259" key="5">
    <source>
        <dbReference type="Pfam" id="PF13693"/>
    </source>
</evidence>
<dbReference type="Gene3D" id="1.10.260.40">
    <property type="entry name" value="lambda repressor-like DNA-binding domains"/>
    <property type="match status" value="1"/>
</dbReference>
<comment type="caution">
    <text evidence="6">The sequence shown here is derived from an EMBL/GenBank/DDBJ whole genome shotgun (WGS) entry which is preliminary data.</text>
</comment>
<name>A0A855M8P5_9GAMM</name>
<organism evidence="6">
    <name type="scientific">Pectobacterium versatile</name>
    <dbReference type="NCBI Taxonomy" id="2488639"/>
    <lineage>
        <taxon>Bacteria</taxon>
        <taxon>Pseudomonadati</taxon>
        <taxon>Pseudomonadota</taxon>
        <taxon>Gammaproteobacteria</taxon>
        <taxon>Enterobacterales</taxon>
        <taxon>Pectobacteriaceae</taxon>
        <taxon>Pectobacterium</taxon>
    </lineage>
</organism>
<reference evidence="6" key="1">
    <citation type="submission" date="2017-12" db="EMBL/GenBank/DDBJ databases">
        <title>First report on the novel genomospecies/subspecies of Pectobacterium carotovorum in Russia.</title>
        <authorList>
            <person name="Shirshikov F.V."/>
            <person name="Miroshnikov K."/>
            <person name="Toshakov S.V."/>
            <person name="Kabanova A.P."/>
            <person name="Barannik A.P."/>
            <person name="Shneider M."/>
            <person name="Ignatov A.N."/>
            <person name="Miroshnikov K.A."/>
        </authorList>
    </citation>
    <scope>NUCLEOTIDE SEQUENCE [LARGE SCALE GENOMIC DNA]</scope>
    <source>
        <strain evidence="6">F131</strain>
    </source>
</reference>
<dbReference type="EMBL" id="PDVW01000033">
    <property type="protein sequence ID" value="POY48402.1"/>
    <property type="molecule type" value="Genomic_DNA"/>
</dbReference>
<dbReference type="GO" id="GO:0003677">
    <property type="term" value="F:DNA binding"/>
    <property type="evidence" value="ECO:0007669"/>
    <property type="project" value="UniProtKB-KW"/>
</dbReference>
<evidence type="ECO:0000256" key="1">
    <source>
        <dbReference type="ARBA" id="ARBA00006157"/>
    </source>
</evidence>
<dbReference type="AlphaFoldDB" id="A0A855M8P5"/>
<comment type="similarity">
    <text evidence="1">Belongs to the ner transcriptional regulatory family.</text>
</comment>
<keyword evidence="2" id="KW-0805">Transcription regulation</keyword>
<dbReference type="Pfam" id="PF13693">
    <property type="entry name" value="HTH_35"/>
    <property type="match status" value="1"/>
</dbReference>
<accession>A0A855M8P5</accession>
<keyword evidence="4" id="KW-0804">Transcription</keyword>
<sequence>MDKHDWHPADIIAGLRKKGTTLAAVSRASGLASSTLANALTRHWPKGERLSEVARTDETNLLYVATTRARKLLVRNELLKLLCEQEEPDDIAEELLTCKGE</sequence>
<dbReference type="SUPFAM" id="SSF47413">
    <property type="entry name" value="lambda repressor-like DNA-binding domains"/>
    <property type="match status" value="1"/>
</dbReference>
<dbReference type="InterPro" id="IPR038722">
    <property type="entry name" value="Ner_HTH_dom"/>
</dbReference>
<evidence type="ECO:0000256" key="4">
    <source>
        <dbReference type="ARBA" id="ARBA00023163"/>
    </source>
</evidence>
<evidence type="ECO:0000256" key="3">
    <source>
        <dbReference type="ARBA" id="ARBA00023125"/>
    </source>
</evidence>
<evidence type="ECO:0000313" key="6">
    <source>
        <dbReference type="EMBL" id="POY48402.1"/>
    </source>
</evidence>
<gene>
    <name evidence="6" type="ORF">F131LOC_03837</name>
</gene>
<proteinExistence type="inferred from homology"/>
<keyword evidence="3" id="KW-0238">DNA-binding</keyword>
<dbReference type="RefSeq" id="WP_165791261.1">
    <property type="nucleotide sequence ID" value="NZ_CP065030.1"/>
</dbReference>
<feature type="domain" description="Ner winged helix-turn-helix DNA-binding" evidence="5">
    <location>
        <begin position="5"/>
        <end position="50"/>
    </location>
</feature>
<dbReference type="InterPro" id="IPR010982">
    <property type="entry name" value="Lambda_DNA-bd_dom_sf"/>
</dbReference>
<evidence type="ECO:0000256" key="2">
    <source>
        <dbReference type="ARBA" id="ARBA00023015"/>
    </source>
</evidence>